<evidence type="ECO:0000256" key="1">
    <source>
        <dbReference type="SAM" id="MobiDB-lite"/>
    </source>
</evidence>
<comment type="caution">
    <text evidence="2">The sequence shown here is derived from an EMBL/GenBank/DDBJ whole genome shotgun (WGS) entry which is preliminary data.</text>
</comment>
<accession>A0A166QA76</accession>
<evidence type="ECO:0000313" key="3">
    <source>
        <dbReference type="Proteomes" id="UP000076552"/>
    </source>
</evidence>
<dbReference type="EMBL" id="LFIV01000141">
    <property type="protein sequence ID" value="KZL67692.1"/>
    <property type="molecule type" value="Genomic_DNA"/>
</dbReference>
<gene>
    <name evidence="2" type="ORF">CT0861_10002</name>
</gene>
<keyword evidence="3" id="KW-1185">Reference proteome</keyword>
<protein>
    <submittedName>
        <fullName evidence="2">Uncharacterized protein</fullName>
    </submittedName>
</protein>
<dbReference type="Proteomes" id="UP000076552">
    <property type="component" value="Unassembled WGS sequence"/>
</dbReference>
<name>A0A166QA76_9PEZI</name>
<organism evidence="2 3">
    <name type="scientific">Colletotrichum tofieldiae</name>
    <dbReference type="NCBI Taxonomy" id="708197"/>
    <lineage>
        <taxon>Eukaryota</taxon>
        <taxon>Fungi</taxon>
        <taxon>Dikarya</taxon>
        <taxon>Ascomycota</taxon>
        <taxon>Pezizomycotina</taxon>
        <taxon>Sordariomycetes</taxon>
        <taxon>Hypocreomycetidae</taxon>
        <taxon>Glomerellales</taxon>
        <taxon>Glomerellaceae</taxon>
        <taxon>Colletotrichum</taxon>
        <taxon>Colletotrichum spaethianum species complex</taxon>
    </lineage>
</organism>
<sequence length="479" mass="53411">MALDKKSKRKELLTQLRELSPDSTAENIIALLDARRSGDKRRPSRICGNLLSYRYASDRKVDLSKEVISISAFTNLAHFLSRHDVLTLARDPSCFEKAKQSLKDNGVPQSWSDCLREWSKESPELGLEFYCEIRDIQANPRKRRTDTTTPQSKRQRVAPQGGDSDPVVADCPPAIPAGDPTSNAAQERKTGHTDAAETTDAQRSSSDGSLAISANAKTNNGILTDPQTRPVVNSAPTESSQPRLANDSAVMSLEARKKIMTTTLSRCYVAVYPVQMFADLIKQTGQDVKFSRHPSYTDGYCSHRIGSNAASFCIRASRDVLEEMGCRFEAGHFITQFPLVARLFEACGQGYTTSVFWHLRGSVTHIKEGFDVVWESVPDWISFLTYLRSIRSQVSELSSLYAMLLSYPLGTKATAFRNRKQPNTGFFGIFSCDETFRSFISKQHDAVIKYVLSLGIPRYVYEYSDSIVGGIVKFEIVCV</sequence>
<feature type="region of interest" description="Disordered" evidence="1">
    <location>
        <begin position="140"/>
        <end position="245"/>
    </location>
</feature>
<evidence type="ECO:0000313" key="2">
    <source>
        <dbReference type="EMBL" id="KZL67692.1"/>
    </source>
</evidence>
<feature type="compositionally biased region" description="Basic and acidic residues" evidence="1">
    <location>
        <begin position="186"/>
        <end position="195"/>
    </location>
</feature>
<proteinExistence type="predicted"/>
<feature type="compositionally biased region" description="Polar residues" evidence="1">
    <location>
        <begin position="199"/>
        <end position="208"/>
    </location>
</feature>
<dbReference type="AlphaFoldDB" id="A0A166QA76"/>
<reference evidence="2 3" key="1">
    <citation type="submission" date="2015-06" db="EMBL/GenBank/DDBJ databases">
        <title>Survival trade-offs in plant roots during colonization by closely related pathogenic and mutualistic fungi.</title>
        <authorList>
            <person name="Hacquard S."/>
            <person name="Kracher B."/>
            <person name="Hiruma K."/>
            <person name="Weinman A."/>
            <person name="Muench P."/>
            <person name="Garrido Oter R."/>
            <person name="Ver Loren van Themaat E."/>
            <person name="Dallerey J.-F."/>
            <person name="Damm U."/>
            <person name="Henrissat B."/>
            <person name="Lespinet O."/>
            <person name="Thon M."/>
            <person name="Kemen E."/>
            <person name="McHardy A.C."/>
            <person name="Schulze-Lefert P."/>
            <person name="O'Connell R.J."/>
        </authorList>
    </citation>
    <scope>NUCLEOTIDE SEQUENCE [LARGE SCALE GENOMIC DNA]</scope>
    <source>
        <strain evidence="2 3">0861</strain>
    </source>
</reference>
<feature type="compositionally biased region" description="Polar residues" evidence="1">
    <location>
        <begin position="215"/>
        <end position="243"/>
    </location>
</feature>